<evidence type="ECO:0000256" key="5">
    <source>
        <dbReference type="ARBA" id="ARBA00022898"/>
    </source>
</evidence>
<keyword evidence="3 7" id="KW-0032">Aminotransferase</keyword>
<dbReference type="GO" id="GO:0004069">
    <property type="term" value="F:L-aspartate:2-oxoglutarate aminotransferase activity"/>
    <property type="evidence" value="ECO:0007669"/>
    <property type="project" value="UniProtKB-EC"/>
</dbReference>
<dbReference type="NCBIfam" id="NF005744">
    <property type="entry name" value="PRK07568.1"/>
    <property type="match status" value="1"/>
</dbReference>
<dbReference type="InterPro" id="IPR015424">
    <property type="entry name" value="PyrdxlP-dep_Trfase"/>
</dbReference>
<gene>
    <name evidence="7" type="primary">aspC_22</name>
    <name evidence="7" type="ORF">SDC9_70290</name>
</gene>
<name>A0A644Y5I3_9ZZZZ</name>
<comment type="cofactor">
    <cofactor evidence="1">
        <name>pyridoxal 5'-phosphate</name>
        <dbReference type="ChEBI" id="CHEBI:597326"/>
    </cofactor>
</comment>
<dbReference type="InterPro" id="IPR050596">
    <property type="entry name" value="AspAT/PAT-like"/>
</dbReference>
<keyword evidence="4 7" id="KW-0808">Transferase</keyword>
<dbReference type="EC" id="2.6.1.1" evidence="7"/>
<protein>
    <submittedName>
        <fullName evidence="7">Aspartate aminotransferase</fullName>
        <ecNumber evidence="7">2.6.1.1</ecNumber>
    </submittedName>
</protein>
<evidence type="ECO:0000259" key="6">
    <source>
        <dbReference type="Pfam" id="PF00155"/>
    </source>
</evidence>
<reference evidence="7" key="1">
    <citation type="submission" date="2019-08" db="EMBL/GenBank/DDBJ databases">
        <authorList>
            <person name="Kucharzyk K."/>
            <person name="Murdoch R.W."/>
            <person name="Higgins S."/>
            <person name="Loffler F."/>
        </authorList>
    </citation>
    <scope>NUCLEOTIDE SEQUENCE</scope>
</reference>
<dbReference type="Pfam" id="PF00155">
    <property type="entry name" value="Aminotran_1_2"/>
    <property type="match status" value="1"/>
</dbReference>
<dbReference type="AlphaFoldDB" id="A0A644Y5I3"/>
<evidence type="ECO:0000256" key="3">
    <source>
        <dbReference type="ARBA" id="ARBA00022576"/>
    </source>
</evidence>
<dbReference type="PANTHER" id="PTHR46383">
    <property type="entry name" value="ASPARTATE AMINOTRANSFERASE"/>
    <property type="match status" value="1"/>
</dbReference>
<dbReference type="GO" id="GO:0030170">
    <property type="term" value="F:pyridoxal phosphate binding"/>
    <property type="evidence" value="ECO:0007669"/>
    <property type="project" value="InterPro"/>
</dbReference>
<dbReference type="Gene3D" id="3.90.1150.10">
    <property type="entry name" value="Aspartate Aminotransferase, domain 1"/>
    <property type="match status" value="1"/>
</dbReference>
<dbReference type="Gene3D" id="3.40.640.10">
    <property type="entry name" value="Type I PLP-dependent aspartate aminotransferase-like (Major domain)"/>
    <property type="match status" value="1"/>
</dbReference>
<evidence type="ECO:0000256" key="2">
    <source>
        <dbReference type="ARBA" id="ARBA00007441"/>
    </source>
</evidence>
<accession>A0A644Y5I3</accession>
<evidence type="ECO:0000256" key="4">
    <source>
        <dbReference type="ARBA" id="ARBA00022679"/>
    </source>
</evidence>
<dbReference type="CDD" id="cd00609">
    <property type="entry name" value="AAT_like"/>
    <property type="match status" value="1"/>
</dbReference>
<evidence type="ECO:0000313" key="7">
    <source>
        <dbReference type="EMBL" id="MPM23816.1"/>
    </source>
</evidence>
<keyword evidence="5" id="KW-0663">Pyridoxal phosphate</keyword>
<dbReference type="EMBL" id="VSSQ01004119">
    <property type="protein sequence ID" value="MPM23816.1"/>
    <property type="molecule type" value="Genomic_DNA"/>
</dbReference>
<sequence>MLTLSRKANEMPASPIRKLVPYAEAAKKRGVKVYHLNIGQPDIASPKEALDAVKNMKADYIPYPHSAGNETYRAGLAKYYQGINIDVTADEINITTGGSEAIQIALAVTCNPDDEVIVMEPFYTNYNSFALQNDVKLRPISTKIEDGFALPDIAEFEKLINPKTKGIILCNPGNPTGTLYTKESLIKLGELAKRHELFIYSDEVYREFCYTDEPHFSCMHLKGLEQNVILLDSVSKRYSLCGVRIGAIVSKNKEVMNGVLRYAQARLCSPAYGQVAAEGALATPQEYFDGVRKEYMDRRDCLIAALNSMDGVFCPNPMGAFYAVASLPIDDSDKFAQWLLEEFDYEKQTVMVAPAAGFYATPGKGKNEVRIAYVLKIEDLKAAMKCLEVALQQYPGRTTK</sequence>
<dbReference type="InterPro" id="IPR004839">
    <property type="entry name" value="Aminotransferase_I/II_large"/>
</dbReference>
<dbReference type="SUPFAM" id="SSF53383">
    <property type="entry name" value="PLP-dependent transferases"/>
    <property type="match status" value="1"/>
</dbReference>
<comment type="similarity">
    <text evidence="2">Belongs to the class-I pyridoxal-phosphate-dependent aminotransferase family.</text>
</comment>
<dbReference type="InterPro" id="IPR015422">
    <property type="entry name" value="PyrdxlP-dep_Trfase_small"/>
</dbReference>
<feature type="domain" description="Aminotransferase class I/classII large" evidence="6">
    <location>
        <begin position="33"/>
        <end position="384"/>
    </location>
</feature>
<comment type="caution">
    <text evidence="7">The sequence shown here is derived from an EMBL/GenBank/DDBJ whole genome shotgun (WGS) entry which is preliminary data.</text>
</comment>
<dbReference type="GO" id="GO:0006520">
    <property type="term" value="P:amino acid metabolic process"/>
    <property type="evidence" value="ECO:0007669"/>
    <property type="project" value="InterPro"/>
</dbReference>
<dbReference type="PANTHER" id="PTHR46383:SF2">
    <property type="entry name" value="AMINOTRANSFERASE"/>
    <property type="match status" value="1"/>
</dbReference>
<proteinExistence type="inferred from homology"/>
<evidence type="ECO:0000256" key="1">
    <source>
        <dbReference type="ARBA" id="ARBA00001933"/>
    </source>
</evidence>
<dbReference type="InterPro" id="IPR015421">
    <property type="entry name" value="PyrdxlP-dep_Trfase_major"/>
</dbReference>
<organism evidence="7">
    <name type="scientific">bioreactor metagenome</name>
    <dbReference type="NCBI Taxonomy" id="1076179"/>
    <lineage>
        <taxon>unclassified sequences</taxon>
        <taxon>metagenomes</taxon>
        <taxon>ecological metagenomes</taxon>
    </lineage>
</organism>